<keyword evidence="4" id="KW-1185">Reference proteome</keyword>
<sequence length="254" mass="26012">MANEPVTTPIHDLYAQRFAADLETNRKEQADLTAQIEELQDRLRQLRSDENWLCGVQGVLPPADAVEAAKAAPAGPGAATVPGPRRAKKSTAGAARAKKGTAGAARAKKSTAGAARAKKAAGAAVPGTEAEAAAKPAARKPDSAASPAKKPARTDEPPLRELLHALLVHAAEPRMVSEVTAELAQAHPGRTASGQVVRNTLEGLVKKGQVEKEHRQGSVMYTAVRPAAQGAASDAVAEAEAGADTATDTATAAP</sequence>
<evidence type="ECO:0000313" key="3">
    <source>
        <dbReference type="EMBL" id="GHB56624.1"/>
    </source>
</evidence>
<keyword evidence="1" id="KW-0175">Coiled coil</keyword>
<evidence type="ECO:0000256" key="2">
    <source>
        <dbReference type="SAM" id="MobiDB-lite"/>
    </source>
</evidence>
<comment type="caution">
    <text evidence="3">The sequence shown here is derived from an EMBL/GenBank/DDBJ whole genome shotgun (WGS) entry which is preliminary data.</text>
</comment>
<dbReference type="Proteomes" id="UP000642673">
    <property type="component" value="Unassembled WGS sequence"/>
</dbReference>
<gene>
    <name evidence="3" type="ORF">GCM10010347_28400</name>
</gene>
<evidence type="ECO:0000313" key="4">
    <source>
        <dbReference type="Proteomes" id="UP000642673"/>
    </source>
</evidence>
<dbReference type="EMBL" id="BMVP01000004">
    <property type="protein sequence ID" value="GHB56624.1"/>
    <property type="molecule type" value="Genomic_DNA"/>
</dbReference>
<feature type="compositionally biased region" description="Low complexity" evidence="2">
    <location>
        <begin position="71"/>
        <end position="136"/>
    </location>
</feature>
<name>A0ABQ3ESP6_9ACTN</name>
<proteinExistence type="predicted"/>
<feature type="region of interest" description="Disordered" evidence="2">
    <location>
        <begin position="71"/>
        <end position="157"/>
    </location>
</feature>
<organism evidence="3 4">
    <name type="scientific">Streptomyces cirratus</name>
    <dbReference type="NCBI Taxonomy" id="68187"/>
    <lineage>
        <taxon>Bacteria</taxon>
        <taxon>Bacillati</taxon>
        <taxon>Actinomycetota</taxon>
        <taxon>Actinomycetes</taxon>
        <taxon>Kitasatosporales</taxon>
        <taxon>Streptomycetaceae</taxon>
        <taxon>Streptomyces</taxon>
    </lineage>
</organism>
<dbReference type="RefSeq" id="WP_190184465.1">
    <property type="nucleotide sequence ID" value="NZ_BMVP01000004.1"/>
</dbReference>
<evidence type="ECO:0008006" key="5">
    <source>
        <dbReference type="Google" id="ProtNLM"/>
    </source>
</evidence>
<feature type="coiled-coil region" evidence="1">
    <location>
        <begin position="22"/>
        <end position="49"/>
    </location>
</feature>
<protein>
    <recommendedName>
        <fullName evidence="5">Regulatory protein</fullName>
    </recommendedName>
</protein>
<feature type="region of interest" description="Disordered" evidence="2">
    <location>
        <begin position="233"/>
        <end position="254"/>
    </location>
</feature>
<accession>A0ABQ3ESP6</accession>
<reference evidence="4" key="1">
    <citation type="journal article" date="2019" name="Int. J. Syst. Evol. Microbiol.">
        <title>The Global Catalogue of Microorganisms (GCM) 10K type strain sequencing project: providing services to taxonomists for standard genome sequencing and annotation.</title>
        <authorList>
            <consortium name="The Broad Institute Genomics Platform"/>
            <consortium name="The Broad Institute Genome Sequencing Center for Infectious Disease"/>
            <person name="Wu L."/>
            <person name="Ma J."/>
        </authorList>
    </citation>
    <scope>NUCLEOTIDE SEQUENCE [LARGE SCALE GENOMIC DNA]</scope>
    <source>
        <strain evidence="4">JCM 4738</strain>
    </source>
</reference>
<evidence type="ECO:0000256" key="1">
    <source>
        <dbReference type="SAM" id="Coils"/>
    </source>
</evidence>